<reference evidence="2 3" key="1">
    <citation type="submission" date="2024-09" db="EMBL/GenBank/DDBJ databases">
        <title>Chromosome-scale assembly of Riccia fluitans.</title>
        <authorList>
            <person name="Paukszto L."/>
            <person name="Sawicki J."/>
            <person name="Karawczyk K."/>
            <person name="Piernik-Szablinska J."/>
            <person name="Szczecinska M."/>
            <person name="Mazdziarz M."/>
        </authorList>
    </citation>
    <scope>NUCLEOTIDE SEQUENCE [LARGE SCALE GENOMIC DNA]</scope>
    <source>
        <strain evidence="2">Rf_01</strain>
        <tissue evidence="2">Aerial parts of the thallus</tissue>
    </source>
</reference>
<comment type="caution">
    <text evidence="2">The sequence shown here is derived from an EMBL/GenBank/DDBJ whole genome shotgun (WGS) entry which is preliminary data.</text>
</comment>
<dbReference type="AlphaFoldDB" id="A0ABD1Y801"/>
<proteinExistence type="predicted"/>
<organism evidence="2 3">
    <name type="scientific">Riccia fluitans</name>
    <dbReference type="NCBI Taxonomy" id="41844"/>
    <lineage>
        <taxon>Eukaryota</taxon>
        <taxon>Viridiplantae</taxon>
        <taxon>Streptophyta</taxon>
        <taxon>Embryophyta</taxon>
        <taxon>Marchantiophyta</taxon>
        <taxon>Marchantiopsida</taxon>
        <taxon>Marchantiidae</taxon>
        <taxon>Marchantiales</taxon>
        <taxon>Ricciaceae</taxon>
        <taxon>Riccia</taxon>
    </lineage>
</organism>
<keyword evidence="3" id="KW-1185">Reference proteome</keyword>
<feature type="compositionally biased region" description="Basic and acidic residues" evidence="1">
    <location>
        <begin position="22"/>
        <end position="38"/>
    </location>
</feature>
<evidence type="ECO:0000256" key="1">
    <source>
        <dbReference type="SAM" id="MobiDB-lite"/>
    </source>
</evidence>
<feature type="region of interest" description="Disordered" evidence="1">
    <location>
        <begin position="17"/>
        <end position="44"/>
    </location>
</feature>
<gene>
    <name evidence="2" type="ORF">R1flu_003092</name>
</gene>
<evidence type="ECO:0000313" key="2">
    <source>
        <dbReference type="EMBL" id="KAL2622887.1"/>
    </source>
</evidence>
<name>A0ABD1Y801_9MARC</name>
<dbReference type="EMBL" id="JBHFFA010000006">
    <property type="protein sequence ID" value="KAL2622887.1"/>
    <property type="molecule type" value="Genomic_DNA"/>
</dbReference>
<sequence length="149" mass="15951">MVPRRITYLLGPGRVEGGHTVVHPDTEGAGRGRAGEGRPRRHRPMASIRRRSHAALGLLPSYESSSGVSLYAPTDDASSSDGLSIEPSTVQHISCPIHVSLAGHVSQARSVASGRFSVQALRRRLLAWGVSIRSWLHTLPQIASGSTMD</sequence>
<dbReference type="Proteomes" id="UP001605036">
    <property type="component" value="Unassembled WGS sequence"/>
</dbReference>
<accession>A0ABD1Y801</accession>
<protein>
    <submittedName>
        <fullName evidence="2">Uncharacterized protein</fullName>
    </submittedName>
</protein>
<evidence type="ECO:0000313" key="3">
    <source>
        <dbReference type="Proteomes" id="UP001605036"/>
    </source>
</evidence>